<reference evidence="2" key="1">
    <citation type="submission" date="2016-09" db="EMBL/GenBank/DDBJ databases">
        <title>Genome Sequence of Bathymodiolus thermophilus sulfur-oxidizing gill endosymbiont.</title>
        <authorList>
            <person name="Ponnudurai R."/>
            <person name="Kleiner M."/>
            <person name="Sayavedra L."/>
            <person name="Thuermer A."/>
            <person name="Felbeck H."/>
            <person name="Schlueter R."/>
            <person name="Schweder T."/>
            <person name="Markert S."/>
        </authorList>
    </citation>
    <scope>NUCLEOTIDE SEQUENCE [LARGE SCALE GENOMIC DNA]</scope>
    <source>
        <strain evidence="2">BAT/CrabSpa'14</strain>
    </source>
</reference>
<dbReference type="SUPFAM" id="SSF52540">
    <property type="entry name" value="P-loop containing nucleoside triphosphate hydrolases"/>
    <property type="match status" value="1"/>
</dbReference>
<dbReference type="AlphaFoldDB" id="A0A1J8PWI5"/>
<keyword evidence="1" id="KW-0418">Kinase</keyword>
<evidence type="ECO:0000313" key="1">
    <source>
        <dbReference type="EMBL" id="OJA03732.1"/>
    </source>
</evidence>
<sequence length="50" mass="5969">IEQESLDFFNRVRNTYIARSEQYPERIKLIDASQNVENISNEIQKILKTL</sequence>
<gene>
    <name evidence="1" type="ORF">BGC33_00240</name>
</gene>
<dbReference type="EMBL" id="MIQH01000223">
    <property type="protein sequence ID" value="OJA03732.1"/>
    <property type="molecule type" value="Genomic_DNA"/>
</dbReference>
<dbReference type="InterPro" id="IPR027417">
    <property type="entry name" value="P-loop_NTPase"/>
</dbReference>
<feature type="non-terminal residue" evidence="1">
    <location>
        <position position="1"/>
    </location>
</feature>
<protein>
    <submittedName>
        <fullName evidence="1">dTMP kinase</fullName>
    </submittedName>
</protein>
<keyword evidence="1" id="KW-0808">Transferase</keyword>
<evidence type="ECO:0000313" key="2">
    <source>
        <dbReference type="Proteomes" id="UP000182798"/>
    </source>
</evidence>
<organism evidence="1 2">
    <name type="scientific">Bathymodiolus thermophilus thioautotrophic gill symbiont</name>
    <dbReference type="NCBI Taxonomy" id="2360"/>
    <lineage>
        <taxon>Bacteria</taxon>
        <taxon>Pseudomonadati</taxon>
        <taxon>Pseudomonadota</taxon>
        <taxon>Gammaproteobacteria</taxon>
        <taxon>sulfur-oxidizing symbionts</taxon>
    </lineage>
</organism>
<proteinExistence type="predicted"/>
<accession>A0A1J8PWI5</accession>
<name>A0A1J8PWI5_9GAMM</name>
<dbReference type="Gene3D" id="3.40.50.300">
    <property type="entry name" value="P-loop containing nucleotide triphosphate hydrolases"/>
    <property type="match status" value="1"/>
</dbReference>
<dbReference type="GO" id="GO:0016301">
    <property type="term" value="F:kinase activity"/>
    <property type="evidence" value="ECO:0007669"/>
    <property type="project" value="UniProtKB-KW"/>
</dbReference>
<comment type="caution">
    <text evidence="1">The sequence shown here is derived from an EMBL/GenBank/DDBJ whole genome shotgun (WGS) entry which is preliminary data.</text>
</comment>
<dbReference type="Proteomes" id="UP000182798">
    <property type="component" value="Unassembled WGS sequence"/>
</dbReference>